<evidence type="ECO:0008006" key="4">
    <source>
        <dbReference type="Google" id="ProtNLM"/>
    </source>
</evidence>
<keyword evidence="1" id="KW-1133">Transmembrane helix</keyword>
<dbReference type="Proteomes" id="UP000229449">
    <property type="component" value="Unassembled WGS sequence"/>
</dbReference>
<organism evidence="2 3">
    <name type="scientific">Candidatus Magasanikbacteria bacterium CG_4_10_14_0_8_um_filter_32_14</name>
    <dbReference type="NCBI Taxonomy" id="1974640"/>
    <lineage>
        <taxon>Bacteria</taxon>
        <taxon>Candidatus Magasanikiibacteriota</taxon>
    </lineage>
</organism>
<sequence length="266" mass="29800">MVVHKNKPIEKKQQEDFFSFENPNSEKNKKNNVKNFFILLLAIFTLLGLAGTYYFFDKYNSLKNDPALVSQKDIDTTLVAVGKLMILPADEVPTVATILDKTKLTGQSFFDSAENGDKLLAFTKTMQAILYRPSTNKIIQVAPIFIKNDVVEQPISTVSQEVTSQTVQEEEILPKSPIRVAYYNGTNITNLSAQTELLVKDKYPNYKTAVITNAYYKNYKQSVVVDLSGQYTQEVIDLADLLSAKVLSLPEGEKKPEADILIISGK</sequence>
<evidence type="ECO:0000313" key="2">
    <source>
        <dbReference type="EMBL" id="PIY93747.1"/>
    </source>
</evidence>
<accession>A0A2M7RB28</accession>
<dbReference type="EMBL" id="PFMA01000001">
    <property type="protein sequence ID" value="PIY93747.1"/>
    <property type="molecule type" value="Genomic_DNA"/>
</dbReference>
<name>A0A2M7RB28_9BACT</name>
<proteinExistence type="predicted"/>
<keyword evidence="1" id="KW-0812">Transmembrane</keyword>
<evidence type="ECO:0000256" key="1">
    <source>
        <dbReference type="SAM" id="Phobius"/>
    </source>
</evidence>
<protein>
    <recommendedName>
        <fullName evidence="4">LytR/CpsA/Psr regulator C-terminal domain-containing protein</fullName>
    </recommendedName>
</protein>
<feature type="transmembrane region" description="Helical" evidence="1">
    <location>
        <begin position="36"/>
        <end position="56"/>
    </location>
</feature>
<gene>
    <name evidence="2" type="ORF">COY69_00015</name>
</gene>
<reference evidence="3" key="1">
    <citation type="submission" date="2017-09" db="EMBL/GenBank/DDBJ databases">
        <title>Depth-based differentiation of microbial function through sediment-hosted aquifers and enrichment of novel symbionts in the deep terrestrial subsurface.</title>
        <authorList>
            <person name="Probst A.J."/>
            <person name="Ladd B."/>
            <person name="Jarett J.K."/>
            <person name="Geller-Mcgrath D.E."/>
            <person name="Sieber C.M.K."/>
            <person name="Emerson J.B."/>
            <person name="Anantharaman K."/>
            <person name="Thomas B.C."/>
            <person name="Malmstrom R."/>
            <person name="Stieglmeier M."/>
            <person name="Klingl A."/>
            <person name="Woyke T."/>
            <person name="Ryan C.M."/>
            <person name="Banfield J.F."/>
        </authorList>
    </citation>
    <scope>NUCLEOTIDE SEQUENCE [LARGE SCALE GENOMIC DNA]</scope>
</reference>
<comment type="caution">
    <text evidence="2">The sequence shown here is derived from an EMBL/GenBank/DDBJ whole genome shotgun (WGS) entry which is preliminary data.</text>
</comment>
<evidence type="ECO:0000313" key="3">
    <source>
        <dbReference type="Proteomes" id="UP000229449"/>
    </source>
</evidence>
<keyword evidence="1" id="KW-0472">Membrane</keyword>
<dbReference type="AlphaFoldDB" id="A0A2M7RB28"/>